<sequence>MGSMFCWHEPMKTNMMSCATKSIQPVNFPDVWSLLFSREQVCGRQQQPSCARTLFFFKSENAAMYRNTAVTDFIHNYLSTQTASKLLMLARSHSIAAKLPLAQKAWKNAMTR</sequence>
<accession>A0ABD0K9M6</accession>
<evidence type="ECO:0000313" key="1">
    <source>
        <dbReference type="EMBL" id="KAK7483758.1"/>
    </source>
</evidence>
<evidence type="ECO:0000313" key="2">
    <source>
        <dbReference type="Proteomes" id="UP001519460"/>
    </source>
</evidence>
<reference evidence="1 2" key="1">
    <citation type="journal article" date="2023" name="Sci. Data">
        <title>Genome assembly of the Korean intertidal mud-creeper Batillaria attramentaria.</title>
        <authorList>
            <person name="Patra A.K."/>
            <person name="Ho P.T."/>
            <person name="Jun S."/>
            <person name="Lee S.J."/>
            <person name="Kim Y."/>
            <person name="Won Y.J."/>
        </authorList>
    </citation>
    <scope>NUCLEOTIDE SEQUENCE [LARGE SCALE GENOMIC DNA]</scope>
    <source>
        <strain evidence="1">Wonlab-2016</strain>
    </source>
</reference>
<organism evidence="1 2">
    <name type="scientific">Batillaria attramentaria</name>
    <dbReference type="NCBI Taxonomy" id="370345"/>
    <lineage>
        <taxon>Eukaryota</taxon>
        <taxon>Metazoa</taxon>
        <taxon>Spiralia</taxon>
        <taxon>Lophotrochozoa</taxon>
        <taxon>Mollusca</taxon>
        <taxon>Gastropoda</taxon>
        <taxon>Caenogastropoda</taxon>
        <taxon>Sorbeoconcha</taxon>
        <taxon>Cerithioidea</taxon>
        <taxon>Batillariidae</taxon>
        <taxon>Batillaria</taxon>
    </lineage>
</organism>
<proteinExistence type="predicted"/>
<gene>
    <name evidence="1" type="ORF">BaRGS_00024974</name>
</gene>
<protein>
    <submittedName>
        <fullName evidence="1">Uncharacterized protein</fullName>
    </submittedName>
</protein>
<keyword evidence="2" id="KW-1185">Reference proteome</keyword>
<dbReference type="AlphaFoldDB" id="A0ABD0K9M6"/>
<comment type="caution">
    <text evidence="1">The sequence shown here is derived from an EMBL/GenBank/DDBJ whole genome shotgun (WGS) entry which is preliminary data.</text>
</comment>
<name>A0ABD0K9M6_9CAEN</name>
<dbReference type="Proteomes" id="UP001519460">
    <property type="component" value="Unassembled WGS sequence"/>
</dbReference>
<dbReference type="EMBL" id="JACVVK020000221">
    <property type="protein sequence ID" value="KAK7483758.1"/>
    <property type="molecule type" value="Genomic_DNA"/>
</dbReference>